<dbReference type="InParanoid" id="A0A0C3EXT4"/>
<dbReference type="HOGENOM" id="CLU_2109920_0_0_1"/>
<sequence length="115" mass="12223">MPHPVSTVSTTPPLPSWTCLNRSHASAPLTTRLSYLPHHADHTLNLHILNSSFSILLGLVTSHIKNYSHRDPSTSQGLLGSEDVTNWDSSVPQAAPTEGQGEGTCMALAGFHSGA</sequence>
<reference evidence="2" key="2">
    <citation type="submission" date="2015-01" db="EMBL/GenBank/DDBJ databases">
        <title>Evolutionary Origins and Diversification of the Mycorrhizal Mutualists.</title>
        <authorList>
            <consortium name="DOE Joint Genome Institute"/>
            <consortium name="Mycorrhizal Genomics Consortium"/>
            <person name="Kohler A."/>
            <person name="Kuo A."/>
            <person name="Nagy L.G."/>
            <person name="Floudas D."/>
            <person name="Copeland A."/>
            <person name="Barry K.W."/>
            <person name="Cichocki N."/>
            <person name="Veneault-Fourrey C."/>
            <person name="LaButti K."/>
            <person name="Lindquist E.A."/>
            <person name="Lipzen A."/>
            <person name="Lundell T."/>
            <person name="Morin E."/>
            <person name="Murat C."/>
            <person name="Riley R."/>
            <person name="Ohm R."/>
            <person name="Sun H."/>
            <person name="Tunlid A."/>
            <person name="Henrissat B."/>
            <person name="Grigoriev I.V."/>
            <person name="Hibbett D.S."/>
            <person name="Martin F."/>
        </authorList>
    </citation>
    <scope>NUCLEOTIDE SEQUENCE [LARGE SCALE GENOMIC DNA]</scope>
    <source>
        <strain evidence="2">F 1598</strain>
    </source>
</reference>
<organism evidence="1 2">
    <name type="scientific">Piloderma croceum (strain F 1598)</name>
    <dbReference type="NCBI Taxonomy" id="765440"/>
    <lineage>
        <taxon>Eukaryota</taxon>
        <taxon>Fungi</taxon>
        <taxon>Dikarya</taxon>
        <taxon>Basidiomycota</taxon>
        <taxon>Agaricomycotina</taxon>
        <taxon>Agaricomycetes</taxon>
        <taxon>Agaricomycetidae</taxon>
        <taxon>Atheliales</taxon>
        <taxon>Atheliaceae</taxon>
        <taxon>Piloderma</taxon>
    </lineage>
</organism>
<gene>
    <name evidence="1" type="ORF">PILCRDRAFT_623308</name>
</gene>
<evidence type="ECO:0000313" key="1">
    <source>
        <dbReference type="EMBL" id="KIM77335.1"/>
    </source>
</evidence>
<dbReference type="Proteomes" id="UP000054166">
    <property type="component" value="Unassembled WGS sequence"/>
</dbReference>
<protein>
    <submittedName>
        <fullName evidence="1">Uncharacterized protein</fullName>
    </submittedName>
</protein>
<evidence type="ECO:0000313" key="2">
    <source>
        <dbReference type="Proteomes" id="UP000054166"/>
    </source>
</evidence>
<dbReference type="AlphaFoldDB" id="A0A0C3EXT4"/>
<keyword evidence="2" id="KW-1185">Reference proteome</keyword>
<accession>A0A0C3EXT4</accession>
<dbReference type="EMBL" id="KN833026">
    <property type="protein sequence ID" value="KIM77335.1"/>
    <property type="molecule type" value="Genomic_DNA"/>
</dbReference>
<proteinExistence type="predicted"/>
<reference evidence="1 2" key="1">
    <citation type="submission" date="2014-04" db="EMBL/GenBank/DDBJ databases">
        <authorList>
            <consortium name="DOE Joint Genome Institute"/>
            <person name="Kuo A."/>
            <person name="Tarkka M."/>
            <person name="Buscot F."/>
            <person name="Kohler A."/>
            <person name="Nagy L.G."/>
            <person name="Floudas D."/>
            <person name="Copeland A."/>
            <person name="Barry K.W."/>
            <person name="Cichocki N."/>
            <person name="Veneault-Fourrey C."/>
            <person name="LaButti K."/>
            <person name="Lindquist E.A."/>
            <person name="Lipzen A."/>
            <person name="Lundell T."/>
            <person name="Morin E."/>
            <person name="Murat C."/>
            <person name="Sun H."/>
            <person name="Tunlid A."/>
            <person name="Henrissat B."/>
            <person name="Grigoriev I.V."/>
            <person name="Hibbett D.S."/>
            <person name="Martin F."/>
            <person name="Nordberg H.P."/>
            <person name="Cantor M.N."/>
            <person name="Hua S.X."/>
        </authorList>
    </citation>
    <scope>NUCLEOTIDE SEQUENCE [LARGE SCALE GENOMIC DNA]</scope>
    <source>
        <strain evidence="1 2">F 1598</strain>
    </source>
</reference>
<name>A0A0C3EXT4_PILCF</name>